<feature type="region of interest" description="Disordered" evidence="1">
    <location>
        <begin position="1"/>
        <end position="55"/>
    </location>
</feature>
<proteinExistence type="predicted"/>
<evidence type="ECO:0000313" key="3">
    <source>
        <dbReference type="Proteomes" id="UP000825729"/>
    </source>
</evidence>
<keyword evidence="3" id="KW-1185">Reference proteome</keyword>
<reference evidence="2 3" key="1">
    <citation type="submission" date="2021-07" db="EMBL/GenBank/DDBJ databases">
        <title>The Aristolochia fimbriata genome: insights into angiosperm evolution, floral development and chemical biosynthesis.</title>
        <authorList>
            <person name="Jiao Y."/>
        </authorList>
    </citation>
    <scope>NUCLEOTIDE SEQUENCE [LARGE SCALE GENOMIC DNA]</scope>
    <source>
        <strain evidence="2">IBCAS-2021</strain>
        <tissue evidence="2">Leaf</tissue>
    </source>
</reference>
<feature type="compositionally biased region" description="Basic and acidic residues" evidence="1">
    <location>
        <begin position="24"/>
        <end position="36"/>
    </location>
</feature>
<name>A0AAV7F5C4_ARIFI</name>
<organism evidence="2 3">
    <name type="scientific">Aristolochia fimbriata</name>
    <name type="common">White veined hardy Dutchman's pipe vine</name>
    <dbReference type="NCBI Taxonomy" id="158543"/>
    <lineage>
        <taxon>Eukaryota</taxon>
        <taxon>Viridiplantae</taxon>
        <taxon>Streptophyta</taxon>
        <taxon>Embryophyta</taxon>
        <taxon>Tracheophyta</taxon>
        <taxon>Spermatophyta</taxon>
        <taxon>Magnoliopsida</taxon>
        <taxon>Magnoliidae</taxon>
        <taxon>Piperales</taxon>
        <taxon>Aristolochiaceae</taxon>
        <taxon>Aristolochia</taxon>
    </lineage>
</organism>
<protein>
    <submittedName>
        <fullName evidence="2">Uncharacterized protein</fullName>
    </submittedName>
</protein>
<gene>
    <name evidence="2" type="ORF">H6P81_008240</name>
</gene>
<evidence type="ECO:0000313" key="2">
    <source>
        <dbReference type="EMBL" id="KAG9455336.1"/>
    </source>
</evidence>
<evidence type="ECO:0000256" key="1">
    <source>
        <dbReference type="SAM" id="MobiDB-lite"/>
    </source>
</evidence>
<comment type="caution">
    <text evidence="2">The sequence shown here is derived from an EMBL/GenBank/DDBJ whole genome shotgun (WGS) entry which is preliminary data.</text>
</comment>
<sequence>MESLVTEQFSRARARARARARSRPGGERERKKEKGQKGMVKTPRHLTSEEGRWARGVASKGRLPFIPPAKEGVERGEALSLYDRQA</sequence>
<dbReference type="Proteomes" id="UP000825729">
    <property type="component" value="Unassembled WGS sequence"/>
</dbReference>
<dbReference type="EMBL" id="JAINDJ010000003">
    <property type="protein sequence ID" value="KAG9455336.1"/>
    <property type="molecule type" value="Genomic_DNA"/>
</dbReference>
<dbReference type="AlphaFoldDB" id="A0AAV7F5C4"/>
<feature type="compositionally biased region" description="Basic residues" evidence="1">
    <location>
        <begin position="12"/>
        <end position="22"/>
    </location>
</feature>
<accession>A0AAV7F5C4</accession>